<protein>
    <submittedName>
        <fullName evidence="4">WD40 repeat domain-containing protein</fullName>
    </submittedName>
</protein>
<dbReference type="Pfam" id="PF00400">
    <property type="entry name" value="WD40"/>
    <property type="match status" value="3"/>
</dbReference>
<keyword evidence="1 3" id="KW-0853">WD repeat</keyword>
<organism evidence="4 5">
    <name type="scientific">Limnoglobus roseus</name>
    <dbReference type="NCBI Taxonomy" id="2598579"/>
    <lineage>
        <taxon>Bacteria</taxon>
        <taxon>Pseudomonadati</taxon>
        <taxon>Planctomycetota</taxon>
        <taxon>Planctomycetia</taxon>
        <taxon>Gemmatales</taxon>
        <taxon>Gemmataceae</taxon>
        <taxon>Limnoglobus</taxon>
    </lineage>
</organism>
<dbReference type="PROSITE" id="PS50082">
    <property type="entry name" value="WD_REPEATS_2"/>
    <property type="match status" value="2"/>
</dbReference>
<keyword evidence="2" id="KW-0677">Repeat</keyword>
<dbReference type="OrthoDB" id="251024at2"/>
<dbReference type="PROSITE" id="PS00678">
    <property type="entry name" value="WD_REPEATS_1"/>
    <property type="match status" value="1"/>
</dbReference>
<feature type="repeat" description="WD" evidence="3">
    <location>
        <begin position="226"/>
        <end position="267"/>
    </location>
</feature>
<dbReference type="EMBL" id="CP042425">
    <property type="protein sequence ID" value="QEL14879.1"/>
    <property type="molecule type" value="Genomic_DNA"/>
</dbReference>
<evidence type="ECO:0000256" key="3">
    <source>
        <dbReference type="PROSITE-ProRule" id="PRU00221"/>
    </source>
</evidence>
<evidence type="ECO:0000256" key="1">
    <source>
        <dbReference type="ARBA" id="ARBA00022574"/>
    </source>
</evidence>
<reference evidence="5" key="1">
    <citation type="submission" date="2019-08" db="EMBL/GenBank/DDBJ databases">
        <title>Limnoglobus roseus gen. nov., sp. nov., a novel freshwater planctomycete with a giant genome from the family Gemmataceae.</title>
        <authorList>
            <person name="Kulichevskaya I.S."/>
            <person name="Naumoff D.G."/>
            <person name="Miroshnikov K."/>
            <person name="Ivanova A."/>
            <person name="Philippov D.A."/>
            <person name="Hakobyan A."/>
            <person name="Rijpstra I.C."/>
            <person name="Sinninghe Damste J.S."/>
            <person name="Liesack W."/>
            <person name="Dedysh S.N."/>
        </authorList>
    </citation>
    <scope>NUCLEOTIDE SEQUENCE [LARGE SCALE GENOMIC DNA]</scope>
    <source>
        <strain evidence="5">PX52</strain>
    </source>
</reference>
<dbReference type="KEGG" id="lrs:PX52LOC_01779"/>
<dbReference type="PROSITE" id="PS50294">
    <property type="entry name" value="WD_REPEATS_REGION"/>
    <property type="match status" value="2"/>
</dbReference>
<evidence type="ECO:0000256" key="2">
    <source>
        <dbReference type="ARBA" id="ARBA00022737"/>
    </source>
</evidence>
<dbReference type="InterPro" id="IPR019775">
    <property type="entry name" value="WD40_repeat_CS"/>
</dbReference>
<gene>
    <name evidence="4" type="ORF">PX52LOC_01779</name>
</gene>
<sequence>MLAFETELNRVEAVAFSPCGRFVAAGGLGVELWDVGLERVWRWGWTKQKAARNAYVRRVEYHPFGEWVFGLVPGQELHQLRAADGEGFEFPIPYAQVSGHSTFAVSRADGRIATGHSFFGRAGWEPPTGPDLMPPRMLWKEATDGAAHLAFLPDDSLIAHEINRGDDPPRFVVQSSEDGSTLQEVPSRVGHLDRLRADGQFLVASRDNTLRVWSLEYLHRLPRLLTSDSKKAITDFAFHPGGHYLATASNDRGVTFWDVGTWQPSRTFDWHEGRMRSIAFSPDGCVAAVGSDTGHVVLFDVDL</sequence>
<feature type="repeat" description="WD" evidence="3">
    <location>
        <begin position="268"/>
        <end position="303"/>
    </location>
</feature>
<evidence type="ECO:0000313" key="5">
    <source>
        <dbReference type="Proteomes" id="UP000324974"/>
    </source>
</evidence>
<dbReference type="SUPFAM" id="SSF50998">
    <property type="entry name" value="Quinoprotein alcohol dehydrogenase-like"/>
    <property type="match status" value="1"/>
</dbReference>
<dbReference type="InterPro" id="IPR001680">
    <property type="entry name" value="WD40_rpt"/>
</dbReference>
<dbReference type="AlphaFoldDB" id="A0A5C1A6K4"/>
<dbReference type="InterPro" id="IPR015943">
    <property type="entry name" value="WD40/YVTN_repeat-like_dom_sf"/>
</dbReference>
<accession>A0A5C1A6K4</accession>
<name>A0A5C1A6K4_9BACT</name>
<dbReference type="Proteomes" id="UP000324974">
    <property type="component" value="Chromosome"/>
</dbReference>
<dbReference type="InterPro" id="IPR011047">
    <property type="entry name" value="Quinoprotein_ADH-like_sf"/>
</dbReference>
<proteinExistence type="predicted"/>
<dbReference type="SMART" id="SM00320">
    <property type="entry name" value="WD40"/>
    <property type="match status" value="4"/>
</dbReference>
<dbReference type="Gene3D" id="2.130.10.10">
    <property type="entry name" value="YVTN repeat-like/Quinoprotein amine dehydrogenase"/>
    <property type="match status" value="2"/>
</dbReference>
<dbReference type="PANTHER" id="PTHR19879">
    <property type="entry name" value="TRANSCRIPTION INITIATION FACTOR TFIID"/>
    <property type="match status" value="1"/>
</dbReference>
<keyword evidence="5" id="KW-1185">Reference proteome</keyword>
<evidence type="ECO:0000313" key="4">
    <source>
        <dbReference type="EMBL" id="QEL14879.1"/>
    </source>
</evidence>
<dbReference type="RefSeq" id="WP_149109738.1">
    <property type="nucleotide sequence ID" value="NZ_CP042425.1"/>
</dbReference>
<dbReference type="PANTHER" id="PTHR19879:SF9">
    <property type="entry name" value="TRANSCRIPTION INITIATION FACTOR TFIID SUBUNIT 5"/>
    <property type="match status" value="1"/>
</dbReference>